<dbReference type="Gene3D" id="3.40.50.150">
    <property type="entry name" value="Vaccinia Virus protein VP39"/>
    <property type="match status" value="1"/>
</dbReference>
<dbReference type="PANTHER" id="PTHR43861:SF6">
    <property type="entry name" value="METHYLTRANSFERASE TYPE 11"/>
    <property type="match status" value="1"/>
</dbReference>
<reference evidence="1" key="1">
    <citation type="journal article" date="2014" name="Front. Microbiol.">
        <title>High frequency of phylogenetically diverse reductive dehalogenase-homologous genes in deep subseafloor sedimentary metagenomes.</title>
        <authorList>
            <person name="Kawai M."/>
            <person name="Futagami T."/>
            <person name="Toyoda A."/>
            <person name="Takaki Y."/>
            <person name="Nishi S."/>
            <person name="Hori S."/>
            <person name="Arai W."/>
            <person name="Tsubouchi T."/>
            <person name="Morono Y."/>
            <person name="Uchiyama I."/>
            <person name="Ito T."/>
            <person name="Fujiyama A."/>
            <person name="Inagaki F."/>
            <person name="Takami H."/>
        </authorList>
    </citation>
    <scope>NUCLEOTIDE SEQUENCE</scope>
    <source>
        <strain evidence="1">Expedition CK06-06</strain>
    </source>
</reference>
<dbReference type="AlphaFoldDB" id="X1EGV2"/>
<name>X1EGV2_9ZZZZ</name>
<dbReference type="SUPFAM" id="SSF53335">
    <property type="entry name" value="S-adenosyl-L-methionine-dependent methyltransferases"/>
    <property type="match status" value="1"/>
</dbReference>
<gene>
    <name evidence="1" type="ORF">S03H2_19810</name>
</gene>
<accession>X1EGV2</accession>
<protein>
    <recommendedName>
        <fullName evidence="2">Methyltransferase type 11 domain-containing protein</fullName>
    </recommendedName>
</protein>
<dbReference type="Pfam" id="PF13489">
    <property type="entry name" value="Methyltransf_23"/>
    <property type="match status" value="1"/>
</dbReference>
<dbReference type="InterPro" id="IPR029063">
    <property type="entry name" value="SAM-dependent_MTases_sf"/>
</dbReference>
<organism evidence="1">
    <name type="scientific">marine sediment metagenome</name>
    <dbReference type="NCBI Taxonomy" id="412755"/>
    <lineage>
        <taxon>unclassified sequences</taxon>
        <taxon>metagenomes</taxon>
        <taxon>ecological metagenomes</taxon>
    </lineage>
</organism>
<sequence length="152" mass="17215">MPEYLSQLSTEEKLVKTAQNVLRKIQKYKNKGKLLEIGCAKGFFIKTAQDIGWVVKGVEVSKGMSSFARDVLCLDVFNGTLEEANFLDDTFDVVVMIHTLEHMPDPLGTLKKIHRILKKGGLVLISVPNMNSFKAKISKEKWTALMPKYHLY</sequence>
<feature type="non-terminal residue" evidence="1">
    <location>
        <position position="152"/>
    </location>
</feature>
<dbReference type="CDD" id="cd02440">
    <property type="entry name" value="AdoMet_MTases"/>
    <property type="match status" value="1"/>
</dbReference>
<dbReference type="PANTHER" id="PTHR43861">
    <property type="entry name" value="TRANS-ACONITATE 2-METHYLTRANSFERASE-RELATED"/>
    <property type="match status" value="1"/>
</dbReference>
<evidence type="ECO:0000313" key="1">
    <source>
        <dbReference type="EMBL" id="GAH32526.1"/>
    </source>
</evidence>
<comment type="caution">
    <text evidence="1">The sequence shown here is derived from an EMBL/GenBank/DDBJ whole genome shotgun (WGS) entry which is preliminary data.</text>
</comment>
<dbReference type="EMBL" id="BARU01010380">
    <property type="protein sequence ID" value="GAH32526.1"/>
    <property type="molecule type" value="Genomic_DNA"/>
</dbReference>
<evidence type="ECO:0008006" key="2">
    <source>
        <dbReference type="Google" id="ProtNLM"/>
    </source>
</evidence>
<proteinExistence type="predicted"/>